<dbReference type="InterPro" id="IPR015803">
    <property type="entry name" value="Cys-tRNA-ligase"/>
</dbReference>
<dbReference type="PANTHER" id="PTHR10890:SF3">
    <property type="entry name" value="CYSTEINE--TRNA LIGASE, CYTOPLASMIC"/>
    <property type="match status" value="1"/>
</dbReference>
<dbReference type="PANTHER" id="PTHR10890">
    <property type="entry name" value="CYSTEINYL-TRNA SYNTHETASE"/>
    <property type="match status" value="1"/>
</dbReference>
<evidence type="ECO:0000256" key="8">
    <source>
        <dbReference type="ARBA" id="ARBA00022917"/>
    </source>
</evidence>
<evidence type="ECO:0000256" key="6">
    <source>
        <dbReference type="ARBA" id="ARBA00022833"/>
    </source>
</evidence>
<dbReference type="HAMAP" id="MF_00041">
    <property type="entry name" value="Cys_tRNA_synth"/>
    <property type="match status" value="1"/>
</dbReference>
<dbReference type="CDD" id="cd00672">
    <property type="entry name" value="CysRS_core"/>
    <property type="match status" value="1"/>
</dbReference>
<evidence type="ECO:0000256" key="2">
    <source>
        <dbReference type="ARBA" id="ARBA00012832"/>
    </source>
</evidence>
<dbReference type="GO" id="GO:0006423">
    <property type="term" value="P:cysteinyl-tRNA aminoacylation"/>
    <property type="evidence" value="ECO:0007669"/>
    <property type="project" value="InterPro"/>
</dbReference>
<evidence type="ECO:0000313" key="12">
    <source>
        <dbReference type="EMBL" id="EPR78928.1"/>
    </source>
</evidence>
<dbReference type="EC" id="6.1.1.16" evidence="2"/>
<dbReference type="STRING" id="1358809.S7XSM9"/>
<name>S7XSM9_SPRLO</name>
<dbReference type="NCBIfam" id="TIGR00435">
    <property type="entry name" value="cysS"/>
    <property type="match status" value="1"/>
</dbReference>
<feature type="domain" description="tRNA synthetases class I catalytic" evidence="11">
    <location>
        <begin position="16"/>
        <end position="315"/>
    </location>
</feature>
<evidence type="ECO:0000256" key="7">
    <source>
        <dbReference type="ARBA" id="ARBA00022840"/>
    </source>
</evidence>
<keyword evidence="9 12" id="KW-0030">Aminoacyl-tRNA synthetase</keyword>
<comment type="caution">
    <text evidence="12">The sequence shown here is derived from an EMBL/GenBank/DDBJ whole genome shotgun (WGS) entry which is preliminary data.</text>
</comment>
<dbReference type="EMBL" id="ATCN01000476">
    <property type="protein sequence ID" value="EPR78928.1"/>
    <property type="molecule type" value="Genomic_DNA"/>
</dbReference>
<dbReference type="OrthoDB" id="438179at2759"/>
<evidence type="ECO:0000313" key="13">
    <source>
        <dbReference type="Proteomes" id="UP000014978"/>
    </source>
</evidence>
<protein>
    <recommendedName>
        <fullName evidence="2">cysteine--tRNA ligase</fullName>
        <ecNumber evidence="2">6.1.1.16</ecNumber>
    </recommendedName>
    <alternativeName>
        <fullName evidence="10">Cysteinyl-tRNA synthetase</fullName>
    </alternativeName>
</protein>
<dbReference type="Pfam" id="PF01406">
    <property type="entry name" value="tRNA-synt_1e"/>
    <property type="match status" value="1"/>
</dbReference>
<dbReference type="InParanoid" id="S7XSM9"/>
<dbReference type="GO" id="GO:0005737">
    <property type="term" value="C:cytoplasm"/>
    <property type="evidence" value="ECO:0007669"/>
    <property type="project" value="TreeGrafter"/>
</dbReference>
<dbReference type="FunFam" id="3.40.50.620:FF:000027">
    <property type="entry name" value="Cysteine--tRNA ligase, cytoplasmic"/>
    <property type="match status" value="1"/>
</dbReference>
<dbReference type="VEuPathDB" id="MicrosporidiaDB:SLOPH_250"/>
<dbReference type="GO" id="GO:0004817">
    <property type="term" value="F:cysteine-tRNA ligase activity"/>
    <property type="evidence" value="ECO:0007669"/>
    <property type="project" value="UniProtKB-EC"/>
</dbReference>
<evidence type="ECO:0000256" key="1">
    <source>
        <dbReference type="ARBA" id="ARBA00001947"/>
    </source>
</evidence>
<evidence type="ECO:0000256" key="5">
    <source>
        <dbReference type="ARBA" id="ARBA00022741"/>
    </source>
</evidence>
<keyword evidence="4" id="KW-0479">Metal-binding</keyword>
<organism evidence="12 13">
    <name type="scientific">Spraguea lophii (strain 42_110)</name>
    <name type="common">Microsporidian parasite</name>
    <dbReference type="NCBI Taxonomy" id="1358809"/>
    <lineage>
        <taxon>Eukaryota</taxon>
        <taxon>Fungi</taxon>
        <taxon>Fungi incertae sedis</taxon>
        <taxon>Microsporidia</taxon>
        <taxon>Spragueidae</taxon>
        <taxon>Spraguea</taxon>
    </lineage>
</organism>
<evidence type="ECO:0000256" key="9">
    <source>
        <dbReference type="ARBA" id="ARBA00023146"/>
    </source>
</evidence>
<keyword evidence="6" id="KW-0862">Zinc</keyword>
<dbReference type="Gene3D" id="3.40.50.620">
    <property type="entry name" value="HUPs"/>
    <property type="match status" value="1"/>
</dbReference>
<dbReference type="HOGENOM" id="CLU_013528_0_3_1"/>
<dbReference type="Gene3D" id="1.20.120.1910">
    <property type="entry name" value="Cysteine-tRNA ligase, C-terminal anti-codon recognition domain"/>
    <property type="match status" value="1"/>
</dbReference>
<gene>
    <name evidence="12" type="ORF">SLOPH_250</name>
</gene>
<proteinExistence type="inferred from homology"/>
<evidence type="ECO:0000256" key="10">
    <source>
        <dbReference type="ARBA" id="ARBA00031499"/>
    </source>
</evidence>
<sequence>MKIFNTITKREEDLIIKDNTIKWYNCGPTVYDSPHLGHARTYIMFDVIRRIFEDYYGYDVIYVMNITNIDDKIINKAKELKMGDMNKAVEIVYTKYEKEFFDGLEKLNVKLPTFVTHVTDYVGKIIEFIEELENKGIAYESNGSVYFDMVKYKEKRHAPIFVPDSAVEEEGESNEKKNKIDFVLWKKAKEGEIFYESKWGEGRPGWHIECSAMAADIFGDELDIHTGAVDLKFPHHENEIHQCQAYFDKEPWVRYFMHSGHLHIDGLKMSKSLKNFITIEESLKKYTSRQLRILFLNTPYNAPMTYKIESMEYAKVQEARIFNFLSVAESKIKDNKNIFKIMTMEDRMVVNMLIKAQKEVRDSFEDNFNTFKTMTAILNLISVMNQKIDTLTNSTILAVKNFIEKILRILGVITEEVNKTEDNDVLDILGEYRNAIRKLAAKKKDHSEFFAESDKLREKLKEKGYIIEDNGKDSRIRKIV</sequence>
<dbReference type="AlphaFoldDB" id="S7XSM9"/>
<evidence type="ECO:0000256" key="3">
    <source>
        <dbReference type="ARBA" id="ARBA00022598"/>
    </source>
</evidence>
<dbReference type="SUPFAM" id="SSF52374">
    <property type="entry name" value="Nucleotidylyl transferase"/>
    <property type="match status" value="1"/>
</dbReference>
<accession>S7XSM9</accession>
<dbReference type="GO" id="GO:0005524">
    <property type="term" value="F:ATP binding"/>
    <property type="evidence" value="ECO:0007669"/>
    <property type="project" value="UniProtKB-KW"/>
</dbReference>
<dbReference type="PRINTS" id="PR00983">
    <property type="entry name" value="TRNASYNTHCYS"/>
</dbReference>
<dbReference type="Proteomes" id="UP000014978">
    <property type="component" value="Unassembled WGS sequence"/>
</dbReference>
<dbReference type="InterPro" id="IPR014729">
    <property type="entry name" value="Rossmann-like_a/b/a_fold"/>
</dbReference>
<keyword evidence="7" id="KW-0067">ATP-binding</keyword>
<keyword evidence="3" id="KW-0436">Ligase</keyword>
<keyword evidence="8" id="KW-0648">Protein biosynthesis</keyword>
<keyword evidence="5" id="KW-0547">Nucleotide-binding</keyword>
<dbReference type="GO" id="GO:0046872">
    <property type="term" value="F:metal ion binding"/>
    <property type="evidence" value="ECO:0007669"/>
    <property type="project" value="UniProtKB-KW"/>
</dbReference>
<dbReference type="SUPFAM" id="SSF47323">
    <property type="entry name" value="Anticodon-binding domain of a subclass of class I aminoacyl-tRNA synthetases"/>
    <property type="match status" value="1"/>
</dbReference>
<reference evidence="13" key="1">
    <citation type="journal article" date="2013" name="PLoS Genet.">
        <title>The genome of Spraguea lophii and the basis of host-microsporidian interactions.</title>
        <authorList>
            <person name="Campbell S.E."/>
            <person name="Williams T.A."/>
            <person name="Yousuf A."/>
            <person name="Soanes D.M."/>
            <person name="Paszkiewicz K.H."/>
            <person name="Williams B.A.P."/>
        </authorList>
    </citation>
    <scope>NUCLEOTIDE SEQUENCE [LARGE SCALE GENOMIC DNA]</scope>
    <source>
        <strain evidence="13">42_110</strain>
    </source>
</reference>
<evidence type="ECO:0000259" key="11">
    <source>
        <dbReference type="Pfam" id="PF01406"/>
    </source>
</evidence>
<keyword evidence="13" id="KW-1185">Reference proteome</keyword>
<dbReference type="InterPro" id="IPR024909">
    <property type="entry name" value="Cys-tRNA/MSH_ligase"/>
</dbReference>
<dbReference type="InterPro" id="IPR009080">
    <property type="entry name" value="tRNAsynth_Ia_anticodon-bd"/>
</dbReference>
<dbReference type="OMA" id="HAWPASE"/>
<evidence type="ECO:0000256" key="4">
    <source>
        <dbReference type="ARBA" id="ARBA00022723"/>
    </source>
</evidence>
<comment type="cofactor">
    <cofactor evidence="1">
        <name>Zn(2+)</name>
        <dbReference type="ChEBI" id="CHEBI:29105"/>
    </cofactor>
</comment>
<dbReference type="FunCoup" id="S7XSM9">
    <property type="interactions" value="226"/>
</dbReference>
<dbReference type="InterPro" id="IPR032678">
    <property type="entry name" value="tRNA-synt_1_cat_dom"/>
</dbReference>